<name>A0ABD0MD19_9CAEN</name>
<accession>A0ABD0MD19</accession>
<protein>
    <submittedName>
        <fullName evidence="1">Uncharacterized protein</fullName>
    </submittedName>
</protein>
<evidence type="ECO:0000313" key="1">
    <source>
        <dbReference type="EMBL" id="KAK7508711.1"/>
    </source>
</evidence>
<proteinExistence type="predicted"/>
<sequence length="77" mass="8732">MSKQHEKDDASRHLASAKSDVVSARNLCLTRFRIQKAYADLFLASATGFMKTSVQCRQAVHSDAMCVEHKERRGRLH</sequence>
<keyword evidence="2" id="KW-1185">Reference proteome</keyword>
<organism evidence="1 2">
    <name type="scientific">Batillaria attramentaria</name>
    <dbReference type="NCBI Taxonomy" id="370345"/>
    <lineage>
        <taxon>Eukaryota</taxon>
        <taxon>Metazoa</taxon>
        <taxon>Spiralia</taxon>
        <taxon>Lophotrochozoa</taxon>
        <taxon>Mollusca</taxon>
        <taxon>Gastropoda</taxon>
        <taxon>Caenogastropoda</taxon>
        <taxon>Sorbeoconcha</taxon>
        <taxon>Cerithioidea</taxon>
        <taxon>Batillariidae</taxon>
        <taxon>Batillaria</taxon>
    </lineage>
</organism>
<evidence type="ECO:0000313" key="2">
    <source>
        <dbReference type="Proteomes" id="UP001519460"/>
    </source>
</evidence>
<dbReference type="EMBL" id="JACVVK020000001">
    <property type="protein sequence ID" value="KAK7508711.1"/>
    <property type="molecule type" value="Genomic_DNA"/>
</dbReference>
<gene>
    <name evidence="1" type="ORF">BaRGS_00000277</name>
</gene>
<dbReference type="AlphaFoldDB" id="A0ABD0MD19"/>
<comment type="caution">
    <text evidence="1">The sequence shown here is derived from an EMBL/GenBank/DDBJ whole genome shotgun (WGS) entry which is preliminary data.</text>
</comment>
<reference evidence="1 2" key="1">
    <citation type="journal article" date="2023" name="Sci. Data">
        <title>Genome assembly of the Korean intertidal mud-creeper Batillaria attramentaria.</title>
        <authorList>
            <person name="Patra A.K."/>
            <person name="Ho P.T."/>
            <person name="Jun S."/>
            <person name="Lee S.J."/>
            <person name="Kim Y."/>
            <person name="Won Y.J."/>
        </authorList>
    </citation>
    <scope>NUCLEOTIDE SEQUENCE [LARGE SCALE GENOMIC DNA]</scope>
    <source>
        <strain evidence="1">Wonlab-2016</strain>
    </source>
</reference>
<dbReference type="Proteomes" id="UP001519460">
    <property type="component" value="Unassembled WGS sequence"/>
</dbReference>